<dbReference type="NCBIfam" id="TIGR00724">
    <property type="entry name" value="urea_amlyse_rel"/>
    <property type="match status" value="1"/>
</dbReference>
<dbReference type="PANTHER" id="PTHR43309">
    <property type="entry name" value="5-OXOPROLINASE SUBUNIT C"/>
    <property type="match status" value="1"/>
</dbReference>
<dbReference type="PANTHER" id="PTHR43309:SF4">
    <property type="entry name" value="CARBOXYLTRANSFERASE DOMAIN-CONTAINING PROTEIN"/>
    <property type="match status" value="1"/>
</dbReference>
<dbReference type="InterPro" id="IPR029000">
    <property type="entry name" value="Cyclophilin-like_dom_sf"/>
</dbReference>
<dbReference type="AlphaFoldDB" id="A0AAV2VM84"/>
<dbReference type="EMBL" id="CAOF01000064">
    <property type="protein sequence ID" value="CCO45755.1"/>
    <property type="molecule type" value="Genomic_DNA"/>
</dbReference>
<evidence type="ECO:0000313" key="6">
    <source>
        <dbReference type="Proteomes" id="UP000018211"/>
    </source>
</evidence>
<dbReference type="InterPro" id="IPR052708">
    <property type="entry name" value="PxpC"/>
</dbReference>
<organism evidence="5 6">
    <name type="scientific">Vibrio nigripulchritudo SOn1</name>
    <dbReference type="NCBI Taxonomy" id="1238450"/>
    <lineage>
        <taxon>Bacteria</taxon>
        <taxon>Pseudomonadati</taxon>
        <taxon>Pseudomonadota</taxon>
        <taxon>Gammaproteobacteria</taxon>
        <taxon>Vibrionales</taxon>
        <taxon>Vibrionaceae</taxon>
        <taxon>Vibrio</taxon>
    </lineage>
</organism>
<accession>A0AAV2VM84</accession>
<keyword evidence="2 5" id="KW-0378">Hydrolase</keyword>
<proteinExistence type="predicted"/>
<name>A0AAV2VM84_9VIBR</name>
<protein>
    <submittedName>
        <fullName evidence="5">Allophanate hydrolase subunit 2</fullName>
    </submittedName>
</protein>
<reference evidence="5 6" key="1">
    <citation type="journal article" date="2013" name="ISME J.">
        <title>Comparative genomics of pathogenic lineages of Vibrio nigripulchritudo identifies virulence-associated traits.</title>
        <authorList>
            <person name="Goudenege D."/>
            <person name="Labreuche Y."/>
            <person name="Krin E."/>
            <person name="Ansquer D."/>
            <person name="Mangenot S."/>
            <person name="Calteau A."/>
            <person name="Medigue C."/>
            <person name="Mazel D."/>
            <person name="Polz M.F."/>
            <person name="Le Roux F."/>
        </authorList>
    </citation>
    <scope>NUCLEOTIDE SEQUENCE [LARGE SCALE GENOMIC DNA]</scope>
    <source>
        <strain evidence="5 6">SOn1</strain>
    </source>
</reference>
<dbReference type="Pfam" id="PF02626">
    <property type="entry name" value="CT_A_B"/>
    <property type="match status" value="1"/>
</dbReference>
<dbReference type="Gene3D" id="2.40.100.10">
    <property type="entry name" value="Cyclophilin-like"/>
    <property type="match status" value="1"/>
</dbReference>
<sequence>MGVMAVTKAGQLSLVQDFGRYGCSQLGLTQGGPVDDYAFSWANYLLGNDLNAAAIEITLGQALFTFEQDAMIAICGGDLQPRINQIPVANWSRHWIKRGQTLSFSLPRNGLRAYLAIKGGFKCTPHFGSASTVQREMVGGLQQDGSALEVGDQVEFSDEQTKLTSKQVTFRFIPDYNLPLTLRVIESYQNKSFHPDSLRKLYSGSFSISQNSNRMGYRLEGDTINPPSGNLISEGIALGAIQVPPDGNPIILLNDRQTLGGYPKLGCVARIDLPRLAQAKPGQKIQFVKGDLEGLQKVWCKWARFFGY</sequence>
<evidence type="ECO:0000259" key="4">
    <source>
        <dbReference type="SMART" id="SM00797"/>
    </source>
</evidence>
<dbReference type="GO" id="GO:0005524">
    <property type="term" value="F:ATP binding"/>
    <property type="evidence" value="ECO:0007669"/>
    <property type="project" value="UniProtKB-KW"/>
</dbReference>
<dbReference type="SMART" id="SM00797">
    <property type="entry name" value="AHS2"/>
    <property type="match status" value="1"/>
</dbReference>
<dbReference type="InterPro" id="IPR003778">
    <property type="entry name" value="CT_A_B"/>
</dbReference>
<dbReference type="GO" id="GO:0016787">
    <property type="term" value="F:hydrolase activity"/>
    <property type="evidence" value="ECO:0007669"/>
    <property type="project" value="UniProtKB-KW"/>
</dbReference>
<keyword evidence="1" id="KW-0547">Nucleotide-binding</keyword>
<dbReference type="SUPFAM" id="SSF50891">
    <property type="entry name" value="Cyclophilin-like"/>
    <property type="match status" value="1"/>
</dbReference>
<comment type="caution">
    <text evidence="5">The sequence shown here is derived from an EMBL/GenBank/DDBJ whole genome shotgun (WGS) entry which is preliminary data.</text>
</comment>
<feature type="domain" description="Carboxyltransferase" evidence="4">
    <location>
        <begin position="25"/>
        <end position="305"/>
    </location>
</feature>
<gene>
    <name evidence="5" type="ORF">VIBNISOn1_1560015</name>
</gene>
<dbReference type="Proteomes" id="UP000018211">
    <property type="component" value="Unassembled WGS sequence"/>
</dbReference>
<evidence type="ECO:0000256" key="1">
    <source>
        <dbReference type="ARBA" id="ARBA00022741"/>
    </source>
</evidence>
<evidence type="ECO:0000256" key="3">
    <source>
        <dbReference type="ARBA" id="ARBA00022840"/>
    </source>
</evidence>
<keyword evidence="3" id="KW-0067">ATP-binding</keyword>
<evidence type="ECO:0000313" key="5">
    <source>
        <dbReference type="EMBL" id="CCO45755.1"/>
    </source>
</evidence>
<evidence type="ECO:0000256" key="2">
    <source>
        <dbReference type="ARBA" id="ARBA00022801"/>
    </source>
</evidence>
<dbReference type="RefSeq" id="WP_022590584.1">
    <property type="nucleotide sequence ID" value="NZ_LK391965.1"/>
</dbReference>